<keyword evidence="12 18" id="KW-1133">Transmembrane helix</keyword>
<keyword evidence="16 18" id="KW-0472">Membrane</keyword>
<keyword evidence="8 18" id="KW-0812">Transmembrane</keyword>
<evidence type="ECO:0000256" key="2">
    <source>
        <dbReference type="ARBA" id="ARBA00004448"/>
    </source>
</evidence>
<accession>A0A4Y5SIJ1</accession>
<dbReference type="PANTHER" id="PTHR46552:SF1">
    <property type="entry name" value="NADH-UBIQUINONE OXIDOREDUCTASE CHAIN 2"/>
    <property type="match status" value="1"/>
</dbReference>
<dbReference type="GO" id="GO:0006120">
    <property type="term" value="P:mitochondrial electron transport, NADH to ubiquinone"/>
    <property type="evidence" value="ECO:0007669"/>
    <property type="project" value="InterPro"/>
</dbReference>
<dbReference type="GO" id="GO:0005743">
    <property type="term" value="C:mitochondrial inner membrane"/>
    <property type="evidence" value="ECO:0007669"/>
    <property type="project" value="UniProtKB-SubCell"/>
</dbReference>
<keyword evidence="13 18" id="KW-0520">NAD</keyword>
<feature type="transmembrane region" description="Helical" evidence="18">
    <location>
        <begin position="232"/>
        <end position="254"/>
    </location>
</feature>
<evidence type="ECO:0000313" key="20">
    <source>
        <dbReference type="EMBL" id="QDA23179.1"/>
    </source>
</evidence>
<keyword evidence="9 18" id="KW-0999">Mitochondrion inner membrane</keyword>
<evidence type="ECO:0000256" key="8">
    <source>
        <dbReference type="ARBA" id="ARBA00022692"/>
    </source>
</evidence>
<organism evidence="20">
    <name type="scientific">Systolederus spicupennis</name>
    <name type="common">Pygmy grasshopper</name>
    <dbReference type="NCBI Taxonomy" id="510019"/>
    <lineage>
        <taxon>Eukaryota</taxon>
        <taxon>Metazoa</taxon>
        <taxon>Ecdysozoa</taxon>
        <taxon>Arthropoda</taxon>
        <taxon>Hexapoda</taxon>
        <taxon>Insecta</taxon>
        <taxon>Pterygota</taxon>
        <taxon>Neoptera</taxon>
        <taxon>Polyneoptera</taxon>
        <taxon>Orthoptera</taxon>
        <taxon>Caelifera</taxon>
        <taxon>Acrididea</taxon>
        <taxon>Tetrigoidea</taxon>
        <taxon>Tetrigidae</taxon>
        <taxon>Metrodorinae</taxon>
        <taxon>Systolederus</taxon>
    </lineage>
</organism>
<protein>
    <recommendedName>
        <fullName evidence="5 18">NADH-ubiquinone oxidoreductase chain 2</fullName>
        <ecNumber evidence="4 18">7.1.1.2</ecNumber>
    </recommendedName>
</protein>
<comment type="function">
    <text evidence="1">Core subunit of the mitochondrial membrane respiratory chain NADH dehydrogenase (Complex I) that is believed to belong to the minimal assembly required for catalysis. Complex I functions in the transfer of electrons from NADH to the respiratory chain. The immediate electron acceptor for the enzyme is believed to be ubiquinone.</text>
</comment>
<name>A0A4Y5SIJ1_SYSSP</name>
<comment type="function">
    <text evidence="18">Core subunit of the mitochondrial membrane respiratory chain NADH dehydrogenase (Complex I) which catalyzes electron transfer from NADH through the respiratory chain, using ubiquinone as an electron acceptor. Essential for the catalytic activity and assembly of complex I.</text>
</comment>
<evidence type="ECO:0000256" key="18">
    <source>
        <dbReference type="RuleBase" id="RU003403"/>
    </source>
</evidence>
<evidence type="ECO:0000256" key="3">
    <source>
        <dbReference type="ARBA" id="ARBA00007012"/>
    </source>
</evidence>
<dbReference type="EC" id="7.1.1.2" evidence="4 18"/>
<evidence type="ECO:0000256" key="17">
    <source>
        <dbReference type="ARBA" id="ARBA00049551"/>
    </source>
</evidence>
<evidence type="ECO:0000256" key="10">
    <source>
        <dbReference type="ARBA" id="ARBA00022967"/>
    </source>
</evidence>
<dbReference type="AlphaFoldDB" id="A0A4Y5SIJ1"/>
<comment type="catalytic activity">
    <reaction evidence="17 18">
        <text>a ubiquinone + NADH + 5 H(+)(in) = a ubiquinol + NAD(+) + 4 H(+)(out)</text>
        <dbReference type="Rhea" id="RHEA:29091"/>
        <dbReference type="Rhea" id="RHEA-COMP:9565"/>
        <dbReference type="Rhea" id="RHEA-COMP:9566"/>
        <dbReference type="ChEBI" id="CHEBI:15378"/>
        <dbReference type="ChEBI" id="CHEBI:16389"/>
        <dbReference type="ChEBI" id="CHEBI:17976"/>
        <dbReference type="ChEBI" id="CHEBI:57540"/>
        <dbReference type="ChEBI" id="CHEBI:57945"/>
        <dbReference type="EC" id="7.1.1.2"/>
    </reaction>
</comment>
<comment type="similarity">
    <text evidence="3 18">Belongs to the complex I subunit 2 family.</text>
</comment>
<keyword evidence="10 18" id="KW-1278">Translocase</keyword>
<feature type="transmembrane region" description="Helical" evidence="18">
    <location>
        <begin position="189"/>
        <end position="212"/>
    </location>
</feature>
<feature type="transmembrane region" description="Helical" evidence="18">
    <location>
        <begin position="146"/>
        <end position="168"/>
    </location>
</feature>
<keyword evidence="14 18" id="KW-0830">Ubiquinone</keyword>
<feature type="transmembrane region" description="Helical" evidence="18">
    <location>
        <begin position="7"/>
        <end position="24"/>
    </location>
</feature>
<dbReference type="PANTHER" id="PTHR46552">
    <property type="entry name" value="NADH-UBIQUINONE OXIDOREDUCTASE CHAIN 2"/>
    <property type="match status" value="1"/>
</dbReference>
<evidence type="ECO:0000259" key="19">
    <source>
        <dbReference type="Pfam" id="PF00361"/>
    </source>
</evidence>
<evidence type="ECO:0000256" key="1">
    <source>
        <dbReference type="ARBA" id="ARBA00003257"/>
    </source>
</evidence>
<keyword evidence="11 18" id="KW-0249">Electron transport</keyword>
<evidence type="ECO:0000256" key="15">
    <source>
        <dbReference type="ARBA" id="ARBA00023128"/>
    </source>
</evidence>
<evidence type="ECO:0000256" key="12">
    <source>
        <dbReference type="ARBA" id="ARBA00022989"/>
    </source>
</evidence>
<evidence type="ECO:0000256" key="7">
    <source>
        <dbReference type="ARBA" id="ARBA00022660"/>
    </source>
</evidence>
<evidence type="ECO:0000256" key="13">
    <source>
        <dbReference type="ARBA" id="ARBA00023027"/>
    </source>
</evidence>
<keyword evidence="6" id="KW-0813">Transport</keyword>
<sequence>MKKTPINSIFLFMLMLSTIIMITANSWLSLWMGLEMNLMSFIPLISYQNLNYKLSSIKYFIIQAISSITLLMMFIIMMMNSFYMNKDMIIMMMTISILMKMGAAPLHFWFPEVMEFLSWDNCILLMTWQKIAPMTAISYLDSNKNLMMIFIVFSAIIGAIMGLNQISLRMIMSYSSINHIGWMLGSLQINLIIWVYYMLIYSLLSTLMSLMFKSYNLNSINELFLINNQNKLYKLNMLMSMMSLGGMPPLLGFLPKWMLIQEMMYNMMYMVTLILIMSSTITMYFYLKLFLSAGLMYFKENKWNKNFHLKKMNKMAIMFKHDINNSVNIITLMYMST</sequence>
<evidence type="ECO:0000256" key="6">
    <source>
        <dbReference type="ARBA" id="ARBA00022448"/>
    </source>
</evidence>
<dbReference type="EMBL" id="MH791445">
    <property type="protein sequence ID" value="QDA23179.1"/>
    <property type="molecule type" value="Genomic_DNA"/>
</dbReference>
<feature type="transmembrane region" description="Helical" evidence="18">
    <location>
        <begin position="89"/>
        <end position="110"/>
    </location>
</feature>
<dbReference type="InterPro" id="IPR001750">
    <property type="entry name" value="ND/Mrp_TM"/>
</dbReference>
<proteinExistence type="inferred from homology"/>
<feature type="transmembrane region" description="Helical" evidence="18">
    <location>
        <begin position="59"/>
        <end position="83"/>
    </location>
</feature>
<reference evidence="20" key="1">
    <citation type="submission" date="2018-08" db="EMBL/GenBank/DDBJ databases">
        <title>The complete mitochondrial genome of the Systolederus spicupennis.</title>
        <authorList>
            <person name="Zhang J.J."/>
        </authorList>
    </citation>
    <scope>NUCLEOTIDE SEQUENCE</scope>
</reference>
<evidence type="ECO:0000256" key="5">
    <source>
        <dbReference type="ARBA" id="ARBA00021008"/>
    </source>
</evidence>
<comment type="subcellular location">
    <subcellularLocation>
        <location evidence="2 18">Mitochondrion inner membrane</location>
        <topology evidence="2 18">Multi-pass membrane protein</topology>
    </subcellularLocation>
</comment>
<dbReference type="PRINTS" id="PR01436">
    <property type="entry name" value="NADHDHGNASE2"/>
</dbReference>
<dbReference type="InterPro" id="IPR003917">
    <property type="entry name" value="NADH_UbQ_OxRdtase_chain2"/>
</dbReference>
<evidence type="ECO:0000256" key="4">
    <source>
        <dbReference type="ARBA" id="ARBA00012944"/>
    </source>
</evidence>
<dbReference type="InterPro" id="IPR050175">
    <property type="entry name" value="Complex_I_Subunit_2"/>
</dbReference>
<evidence type="ECO:0000256" key="16">
    <source>
        <dbReference type="ARBA" id="ARBA00023136"/>
    </source>
</evidence>
<geneLocation type="mitochondrion" evidence="20"/>
<feature type="domain" description="NADH:quinone oxidoreductase/Mrp antiporter transmembrane" evidence="19">
    <location>
        <begin position="24"/>
        <end position="282"/>
    </location>
</feature>
<gene>
    <name evidence="20" type="primary">ND2</name>
</gene>
<evidence type="ECO:0000256" key="11">
    <source>
        <dbReference type="ARBA" id="ARBA00022982"/>
    </source>
</evidence>
<keyword evidence="15 18" id="KW-0496">Mitochondrion</keyword>
<dbReference type="GO" id="GO:0008137">
    <property type="term" value="F:NADH dehydrogenase (ubiquinone) activity"/>
    <property type="evidence" value="ECO:0007669"/>
    <property type="project" value="UniProtKB-EC"/>
</dbReference>
<evidence type="ECO:0000256" key="14">
    <source>
        <dbReference type="ARBA" id="ARBA00023075"/>
    </source>
</evidence>
<evidence type="ECO:0000256" key="9">
    <source>
        <dbReference type="ARBA" id="ARBA00022792"/>
    </source>
</evidence>
<dbReference type="Pfam" id="PF00361">
    <property type="entry name" value="Proton_antipo_M"/>
    <property type="match status" value="1"/>
</dbReference>
<keyword evidence="7 18" id="KW-0679">Respiratory chain</keyword>
<feature type="transmembrane region" description="Helical" evidence="18">
    <location>
        <begin position="266"/>
        <end position="287"/>
    </location>
</feature>